<evidence type="ECO:0000256" key="3">
    <source>
        <dbReference type="ARBA" id="ARBA00022840"/>
    </source>
</evidence>
<dbReference type="Pfam" id="PF00005">
    <property type="entry name" value="ABC_tran"/>
    <property type="match status" value="1"/>
</dbReference>
<dbReference type="RefSeq" id="WP_121215161.1">
    <property type="nucleotide sequence ID" value="NZ_RBZN01000034.1"/>
</dbReference>
<dbReference type="PROSITE" id="PS00211">
    <property type="entry name" value="ABC_TRANSPORTER_1"/>
    <property type="match status" value="1"/>
</dbReference>
<keyword evidence="2" id="KW-0547">Nucleotide-binding</keyword>
<dbReference type="PROSITE" id="PS50893">
    <property type="entry name" value="ABC_TRANSPORTER_2"/>
    <property type="match status" value="1"/>
</dbReference>
<keyword evidence="1" id="KW-0813">Transport</keyword>
<keyword evidence="6" id="KW-1185">Reference proteome</keyword>
<dbReference type="PANTHER" id="PTHR43423">
    <property type="entry name" value="ABC TRANSPORTER I FAMILY MEMBER 17"/>
    <property type="match status" value="1"/>
</dbReference>
<dbReference type="SMART" id="SM00382">
    <property type="entry name" value="AAA"/>
    <property type="match status" value="1"/>
</dbReference>
<dbReference type="InterPro" id="IPR003593">
    <property type="entry name" value="AAA+_ATPase"/>
</dbReference>
<dbReference type="CDD" id="cd03260">
    <property type="entry name" value="ABC_PstB_phosphate_transporter"/>
    <property type="match status" value="1"/>
</dbReference>
<feature type="domain" description="ABC transporter" evidence="4">
    <location>
        <begin position="5"/>
        <end position="235"/>
    </location>
</feature>
<evidence type="ECO:0000313" key="5">
    <source>
        <dbReference type="EMBL" id="RKQ15119.1"/>
    </source>
</evidence>
<evidence type="ECO:0000259" key="4">
    <source>
        <dbReference type="PROSITE" id="PS50893"/>
    </source>
</evidence>
<dbReference type="GO" id="GO:0035435">
    <property type="term" value="P:phosphate ion transmembrane transport"/>
    <property type="evidence" value="ECO:0007669"/>
    <property type="project" value="InterPro"/>
</dbReference>
<dbReference type="GO" id="GO:0005524">
    <property type="term" value="F:ATP binding"/>
    <property type="evidence" value="ECO:0007669"/>
    <property type="project" value="UniProtKB-KW"/>
</dbReference>
<dbReference type="EMBL" id="RBZN01000034">
    <property type="protein sequence ID" value="RKQ15119.1"/>
    <property type="molecule type" value="Genomic_DNA"/>
</dbReference>
<evidence type="ECO:0000313" key="6">
    <source>
        <dbReference type="Proteomes" id="UP000272238"/>
    </source>
</evidence>
<dbReference type="GO" id="GO:0016887">
    <property type="term" value="F:ATP hydrolysis activity"/>
    <property type="evidence" value="ECO:0007669"/>
    <property type="project" value="InterPro"/>
</dbReference>
<reference evidence="5 6" key="1">
    <citation type="journal article" date="2016" name="Antonie Van Leeuwenhoek">
        <title>Lysinibacillus endophyticus sp. nov., an indole-3-acetic acid producing endophytic bacterium isolated from corn root (Zea mays cv. Xinken-5).</title>
        <authorList>
            <person name="Yu J."/>
            <person name="Guan X."/>
            <person name="Liu C."/>
            <person name="Xiang W."/>
            <person name="Yu Z."/>
            <person name="Liu X."/>
            <person name="Wang G."/>
        </authorList>
    </citation>
    <scope>NUCLEOTIDE SEQUENCE [LARGE SCALE GENOMIC DNA]</scope>
    <source>
        <strain evidence="5 6">DSM 100506</strain>
    </source>
</reference>
<protein>
    <submittedName>
        <fullName evidence="5">Phosphate ABC transporter ATP-binding protein</fullName>
    </submittedName>
</protein>
<dbReference type="InterPro" id="IPR005670">
    <property type="entry name" value="PstB-like"/>
</dbReference>
<dbReference type="PANTHER" id="PTHR43423:SF1">
    <property type="entry name" value="ABC TRANSPORTER I FAMILY MEMBER 17"/>
    <property type="match status" value="1"/>
</dbReference>
<dbReference type="OrthoDB" id="9785080at2"/>
<evidence type="ECO:0000256" key="2">
    <source>
        <dbReference type="ARBA" id="ARBA00022741"/>
    </source>
</evidence>
<gene>
    <name evidence="5" type="ORF">D8M03_12580</name>
</gene>
<dbReference type="InterPro" id="IPR027417">
    <property type="entry name" value="P-loop_NTPase"/>
</dbReference>
<dbReference type="AlphaFoldDB" id="A0A494YY85"/>
<dbReference type="GO" id="GO:0005315">
    <property type="term" value="F:phosphate transmembrane transporter activity"/>
    <property type="evidence" value="ECO:0007669"/>
    <property type="project" value="InterPro"/>
</dbReference>
<dbReference type="Proteomes" id="UP000272238">
    <property type="component" value="Unassembled WGS sequence"/>
</dbReference>
<dbReference type="GO" id="GO:0016020">
    <property type="term" value="C:membrane"/>
    <property type="evidence" value="ECO:0007669"/>
    <property type="project" value="InterPro"/>
</dbReference>
<dbReference type="InterPro" id="IPR017871">
    <property type="entry name" value="ABC_transporter-like_CS"/>
</dbReference>
<name>A0A494YY85_9BACL</name>
<evidence type="ECO:0000256" key="1">
    <source>
        <dbReference type="ARBA" id="ARBA00022448"/>
    </source>
</evidence>
<sequence length="240" mass="26815">MIPAIKFENVCYEKDELSILNNINGVFNKGKITTLVGPSGAGKTTLLKLCNGLYSATSGEIYIQDNPIHSYEPTTLRRKVGIVLQSAPIIRGTVYKNLALPFTLQNKKLPENEAIKFLNDVGLNESFLHRQAEDLSGGQRQKVSIARTLINQPEVLLLDEITSALDPTSVNEIEQLILKINQKYDVTIIWITHNIEQAKRVGDYTWVMMEGQLIESGETNILWTNTNKLIQNFVSGVTEA</sequence>
<dbReference type="Gene3D" id="3.40.50.300">
    <property type="entry name" value="P-loop containing nucleotide triphosphate hydrolases"/>
    <property type="match status" value="1"/>
</dbReference>
<dbReference type="InterPro" id="IPR003439">
    <property type="entry name" value="ABC_transporter-like_ATP-bd"/>
</dbReference>
<comment type="caution">
    <text evidence="5">The sequence shown here is derived from an EMBL/GenBank/DDBJ whole genome shotgun (WGS) entry which is preliminary data.</text>
</comment>
<proteinExistence type="predicted"/>
<organism evidence="5 6">
    <name type="scientific">Ureibacillus endophyticus</name>
    <dbReference type="NCBI Taxonomy" id="1978490"/>
    <lineage>
        <taxon>Bacteria</taxon>
        <taxon>Bacillati</taxon>
        <taxon>Bacillota</taxon>
        <taxon>Bacilli</taxon>
        <taxon>Bacillales</taxon>
        <taxon>Caryophanaceae</taxon>
        <taxon>Ureibacillus</taxon>
    </lineage>
</organism>
<dbReference type="SUPFAM" id="SSF52540">
    <property type="entry name" value="P-loop containing nucleoside triphosphate hydrolases"/>
    <property type="match status" value="1"/>
</dbReference>
<accession>A0A494YY85</accession>
<keyword evidence="3 5" id="KW-0067">ATP-binding</keyword>